<dbReference type="Proteomes" id="UP000095662">
    <property type="component" value="Unassembled WGS sequence"/>
</dbReference>
<keyword evidence="3" id="KW-0804">Transcription</keyword>
<dbReference type="OrthoDB" id="184994at2"/>
<dbReference type="InterPro" id="IPR018060">
    <property type="entry name" value="HTH_AraC"/>
</dbReference>
<evidence type="ECO:0000313" key="7">
    <source>
        <dbReference type="Proteomes" id="UP000095662"/>
    </source>
</evidence>
<keyword evidence="2 6" id="KW-0238">DNA-binding</keyword>
<dbReference type="InterPro" id="IPR018062">
    <property type="entry name" value="HTH_AraC-typ_CS"/>
</dbReference>
<dbReference type="InterPro" id="IPR009057">
    <property type="entry name" value="Homeodomain-like_sf"/>
</dbReference>
<sequence>MAKNAPKTTANTENNVYNQHKTTTCRITDEDEKNENTEPEKLLYVQQAQEFYHEPIENENSVFALIASGDINQLLETKLKYDADIESGKGQLSDDPLRNQIYHLVVCAAVVARTCIAAGMSEETAYTLSDIYIRRADICTSIEQVIELNNEMVMDYAVRMQRLRRAKRLSVPVRTAIKMISENTGKRLTVQQIADEAGYDRSHLHRLFKAEIGMGIHEYINASRINAAKGMLKDGTHTIADIASLLGFSSQSHFCRAFSEAVGVTPKEYKNGKLP</sequence>
<dbReference type="Pfam" id="PF12833">
    <property type="entry name" value="HTH_18"/>
    <property type="match status" value="1"/>
</dbReference>
<dbReference type="PANTHER" id="PTHR43280:SF2">
    <property type="entry name" value="HTH-TYPE TRANSCRIPTIONAL REGULATOR EXSA"/>
    <property type="match status" value="1"/>
</dbReference>
<dbReference type="GO" id="GO:0043565">
    <property type="term" value="F:sequence-specific DNA binding"/>
    <property type="evidence" value="ECO:0007669"/>
    <property type="project" value="InterPro"/>
</dbReference>
<protein>
    <submittedName>
        <fullName evidence="6">DNA-binding transcriptional regulator MelR</fullName>
    </submittedName>
</protein>
<organism evidence="6 7">
    <name type="scientific">[Eubacterium] siraeum</name>
    <dbReference type="NCBI Taxonomy" id="39492"/>
    <lineage>
        <taxon>Bacteria</taxon>
        <taxon>Bacillati</taxon>
        <taxon>Bacillota</taxon>
        <taxon>Clostridia</taxon>
        <taxon>Eubacteriales</taxon>
        <taxon>Oscillospiraceae</taxon>
        <taxon>Oscillospiraceae incertae sedis</taxon>
    </lineage>
</organism>
<name>A0A174ZKL1_9FIRM</name>
<evidence type="ECO:0000313" key="6">
    <source>
        <dbReference type="EMBL" id="CUQ87973.1"/>
    </source>
</evidence>
<feature type="domain" description="HTH araC/xylS-type" evidence="5">
    <location>
        <begin position="174"/>
        <end position="272"/>
    </location>
</feature>
<dbReference type="AlphaFoldDB" id="A0A174ZKL1"/>
<dbReference type="PROSITE" id="PS00041">
    <property type="entry name" value="HTH_ARAC_FAMILY_1"/>
    <property type="match status" value="1"/>
</dbReference>
<dbReference type="GO" id="GO:0003700">
    <property type="term" value="F:DNA-binding transcription factor activity"/>
    <property type="evidence" value="ECO:0007669"/>
    <property type="project" value="InterPro"/>
</dbReference>
<keyword evidence="1" id="KW-0805">Transcription regulation</keyword>
<dbReference type="PANTHER" id="PTHR43280">
    <property type="entry name" value="ARAC-FAMILY TRANSCRIPTIONAL REGULATOR"/>
    <property type="match status" value="1"/>
</dbReference>
<evidence type="ECO:0000256" key="3">
    <source>
        <dbReference type="ARBA" id="ARBA00023163"/>
    </source>
</evidence>
<dbReference type="Gene3D" id="1.10.10.60">
    <property type="entry name" value="Homeodomain-like"/>
    <property type="match status" value="2"/>
</dbReference>
<dbReference type="SUPFAM" id="SSF46689">
    <property type="entry name" value="Homeodomain-like"/>
    <property type="match status" value="2"/>
</dbReference>
<evidence type="ECO:0000256" key="2">
    <source>
        <dbReference type="ARBA" id="ARBA00023125"/>
    </source>
</evidence>
<gene>
    <name evidence="6" type="primary">tetD_2</name>
    <name evidence="6" type="ORF">ERS852540_01630</name>
</gene>
<evidence type="ECO:0000256" key="1">
    <source>
        <dbReference type="ARBA" id="ARBA00023015"/>
    </source>
</evidence>
<dbReference type="EMBL" id="CZBY01000012">
    <property type="protein sequence ID" value="CUQ87973.1"/>
    <property type="molecule type" value="Genomic_DNA"/>
</dbReference>
<dbReference type="STRING" id="39492.ERS852540_01630"/>
<feature type="region of interest" description="Disordered" evidence="4">
    <location>
        <begin position="1"/>
        <end position="21"/>
    </location>
</feature>
<proteinExistence type="predicted"/>
<evidence type="ECO:0000259" key="5">
    <source>
        <dbReference type="PROSITE" id="PS01124"/>
    </source>
</evidence>
<reference evidence="6 7" key="1">
    <citation type="submission" date="2015-09" db="EMBL/GenBank/DDBJ databases">
        <authorList>
            <consortium name="Pathogen Informatics"/>
        </authorList>
    </citation>
    <scope>NUCLEOTIDE SEQUENCE [LARGE SCALE GENOMIC DNA]</scope>
    <source>
        <strain evidence="6 7">2789STDY5834928</strain>
    </source>
</reference>
<dbReference type="InterPro" id="IPR020449">
    <property type="entry name" value="Tscrpt_reg_AraC-type_HTH"/>
</dbReference>
<dbReference type="SMART" id="SM00342">
    <property type="entry name" value="HTH_ARAC"/>
    <property type="match status" value="1"/>
</dbReference>
<dbReference type="PRINTS" id="PR00032">
    <property type="entry name" value="HTHARAC"/>
</dbReference>
<evidence type="ECO:0000256" key="4">
    <source>
        <dbReference type="SAM" id="MobiDB-lite"/>
    </source>
</evidence>
<dbReference type="PROSITE" id="PS01124">
    <property type="entry name" value="HTH_ARAC_FAMILY_2"/>
    <property type="match status" value="1"/>
</dbReference>
<accession>A0A174ZKL1</accession>